<evidence type="ECO:0000256" key="3">
    <source>
        <dbReference type="ARBA" id="ARBA00022840"/>
    </source>
</evidence>
<name>A0A918Q0X3_9CAUL</name>
<dbReference type="InterPro" id="IPR043129">
    <property type="entry name" value="ATPase_NBD"/>
</dbReference>
<reference evidence="4" key="2">
    <citation type="submission" date="2020-09" db="EMBL/GenBank/DDBJ databases">
        <authorList>
            <person name="Sun Q."/>
            <person name="Kim S."/>
        </authorList>
    </citation>
    <scope>NUCLEOTIDE SEQUENCE</scope>
    <source>
        <strain evidence="4">KCTC 32296</strain>
    </source>
</reference>
<evidence type="ECO:0000313" key="4">
    <source>
        <dbReference type="EMBL" id="GGZ29985.1"/>
    </source>
</evidence>
<sequence length="420" mass="45597">MTSRPYCGIDFGTSNSAVCAGFGDRLELVPVEGASVTLPSALFFNFETETLTFGRAAISEYLEHYEGRLMRALKSVLGSRLIGETTQIGASRKDFRAIIGLYIKHLKACAEAHTGEKIEDVVLGRPVHFVDEDPEADARAEAELRGIAEAQGFKNISFEYEPLAAARDYESRLTRDEVVLVVDIGGGTSDFSVIKLSPKAKRGDDRTNSILANSGVHIGGTDFDTRLSLNTAMREMGFRSQMKSGLDMPGLYYHQLATWHLINFLYTQKNIAGIRQLHFQAAQPELTQRLVDTVDKQLGHHVANRIEGAKIALSDQSATTVDLSAVDANWLMSIDRGTLKAATEREVGRIVDTAVACVTEKAGLEIDAIHTLFMTGGSTAMPGFEDAMSAAFPAAAINYGDRFSSVASGLGLAAKERYCL</sequence>
<comment type="caution">
    <text evidence="4">The sequence shown here is derived from an EMBL/GenBank/DDBJ whole genome shotgun (WGS) entry which is preliminary data.</text>
</comment>
<dbReference type="PANTHER" id="PTHR19375">
    <property type="entry name" value="HEAT SHOCK PROTEIN 70KDA"/>
    <property type="match status" value="1"/>
</dbReference>
<evidence type="ECO:0000313" key="5">
    <source>
        <dbReference type="Proteomes" id="UP000662572"/>
    </source>
</evidence>
<comment type="similarity">
    <text evidence="1">Belongs to the heat shock protein 70 family.</text>
</comment>
<gene>
    <name evidence="4" type="ORF">GCM10011273_15160</name>
</gene>
<proteinExistence type="inferred from homology"/>
<dbReference type="CDD" id="cd10231">
    <property type="entry name" value="ASKHA_NBD_HSP70_YegD-like"/>
    <property type="match status" value="1"/>
</dbReference>
<protein>
    <submittedName>
        <fullName evidence="4">Heat-shock protein</fullName>
    </submittedName>
</protein>
<dbReference type="SUPFAM" id="SSF53067">
    <property type="entry name" value="Actin-like ATPase domain"/>
    <property type="match status" value="2"/>
</dbReference>
<keyword evidence="2" id="KW-0547">Nucleotide-binding</keyword>
<dbReference type="Gene3D" id="3.90.640.10">
    <property type="entry name" value="Actin, Chain A, domain 4"/>
    <property type="match status" value="2"/>
</dbReference>
<reference evidence="4" key="1">
    <citation type="journal article" date="2014" name="Int. J. Syst. Evol. Microbiol.">
        <title>Complete genome sequence of Corynebacterium casei LMG S-19264T (=DSM 44701T), isolated from a smear-ripened cheese.</title>
        <authorList>
            <consortium name="US DOE Joint Genome Institute (JGI-PGF)"/>
            <person name="Walter F."/>
            <person name="Albersmeier A."/>
            <person name="Kalinowski J."/>
            <person name="Ruckert C."/>
        </authorList>
    </citation>
    <scope>NUCLEOTIDE SEQUENCE</scope>
    <source>
        <strain evidence="4">KCTC 32296</strain>
    </source>
</reference>
<organism evidence="4 5">
    <name type="scientific">Asticcacaulis endophyticus</name>
    <dbReference type="NCBI Taxonomy" id="1395890"/>
    <lineage>
        <taxon>Bacteria</taxon>
        <taxon>Pseudomonadati</taxon>
        <taxon>Pseudomonadota</taxon>
        <taxon>Alphaproteobacteria</taxon>
        <taxon>Caulobacterales</taxon>
        <taxon>Caulobacteraceae</taxon>
        <taxon>Asticcacaulis</taxon>
    </lineage>
</organism>
<dbReference type="Proteomes" id="UP000662572">
    <property type="component" value="Unassembled WGS sequence"/>
</dbReference>
<dbReference type="PROSITE" id="PS00329">
    <property type="entry name" value="HSP70_2"/>
    <property type="match status" value="1"/>
</dbReference>
<accession>A0A918Q0X3</accession>
<dbReference type="InterPro" id="IPR013126">
    <property type="entry name" value="Hsp_70_fam"/>
</dbReference>
<keyword evidence="3" id="KW-0067">ATP-binding</keyword>
<dbReference type="AlphaFoldDB" id="A0A918Q0X3"/>
<evidence type="ECO:0000256" key="2">
    <source>
        <dbReference type="ARBA" id="ARBA00022741"/>
    </source>
</evidence>
<dbReference type="EMBL" id="BMZB01000001">
    <property type="protein sequence ID" value="GGZ29985.1"/>
    <property type="molecule type" value="Genomic_DNA"/>
</dbReference>
<dbReference type="GO" id="GO:0005524">
    <property type="term" value="F:ATP binding"/>
    <property type="evidence" value="ECO:0007669"/>
    <property type="project" value="UniProtKB-KW"/>
</dbReference>
<dbReference type="InterPro" id="IPR018181">
    <property type="entry name" value="Heat_shock_70_CS"/>
</dbReference>
<dbReference type="Pfam" id="PF00012">
    <property type="entry name" value="HSP70"/>
    <property type="match status" value="2"/>
</dbReference>
<keyword evidence="5" id="KW-1185">Reference proteome</keyword>
<dbReference type="GO" id="GO:0140662">
    <property type="term" value="F:ATP-dependent protein folding chaperone"/>
    <property type="evidence" value="ECO:0007669"/>
    <property type="project" value="InterPro"/>
</dbReference>
<dbReference type="RefSeq" id="WP_189485760.1">
    <property type="nucleotide sequence ID" value="NZ_BMZB01000001.1"/>
</dbReference>
<dbReference type="Gene3D" id="3.30.420.40">
    <property type="match status" value="3"/>
</dbReference>
<evidence type="ECO:0000256" key="1">
    <source>
        <dbReference type="ARBA" id="ARBA00007381"/>
    </source>
</evidence>
<dbReference type="InterPro" id="IPR042054">
    <property type="entry name" value="YegD-like"/>
</dbReference>